<feature type="transmembrane region" description="Helical" evidence="1">
    <location>
        <begin position="30"/>
        <end position="49"/>
    </location>
</feature>
<dbReference type="EMBL" id="KY774314">
    <property type="protein sequence ID" value="ART31113.1"/>
    <property type="molecule type" value="Genomic_DNA"/>
</dbReference>
<organism evidence="2">
    <name type="scientific">Utricularia reniformis</name>
    <dbReference type="NCBI Taxonomy" id="192314"/>
    <lineage>
        <taxon>Eukaryota</taxon>
        <taxon>Viridiplantae</taxon>
        <taxon>Streptophyta</taxon>
        <taxon>Embryophyta</taxon>
        <taxon>Tracheophyta</taxon>
        <taxon>Spermatophyta</taxon>
        <taxon>Magnoliopsida</taxon>
        <taxon>eudicotyledons</taxon>
        <taxon>Gunneridae</taxon>
        <taxon>Pentapetalae</taxon>
        <taxon>asterids</taxon>
        <taxon>lamiids</taxon>
        <taxon>Lamiales</taxon>
        <taxon>Lentibulariaceae</taxon>
        <taxon>Utricularia</taxon>
    </lineage>
</organism>
<keyword evidence="1" id="KW-1133">Transmembrane helix</keyword>
<proteinExistence type="predicted"/>
<keyword evidence="2" id="KW-0496">Mitochondrion</keyword>
<protein>
    <submittedName>
        <fullName evidence="2">Uncharacterized protein</fullName>
    </submittedName>
</protein>
<keyword evidence="1" id="KW-0812">Transmembrane</keyword>
<name>A0A1Y0B171_9LAMI</name>
<accession>A0A1Y0B171</accession>
<sequence length="87" mass="9495">MKAVSEVKLYLSSQVRSLTKPSVNRIVGQYNSASIISLFYLSFVSIVALEIKSISSPARDLFLTPSLAALSSLFSFQSLSNLLPSCY</sequence>
<feature type="transmembrane region" description="Helical" evidence="1">
    <location>
        <begin position="61"/>
        <end position="79"/>
    </location>
</feature>
<evidence type="ECO:0000313" key="2">
    <source>
        <dbReference type="EMBL" id="ART31113.1"/>
    </source>
</evidence>
<evidence type="ECO:0000256" key="1">
    <source>
        <dbReference type="SAM" id="Phobius"/>
    </source>
</evidence>
<keyword evidence="1" id="KW-0472">Membrane</keyword>
<reference evidence="2" key="1">
    <citation type="submission" date="2017-03" db="EMBL/GenBank/DDBJ databases">
        <title>The mitochondrial genome of the carnivorous plant Utricularia reniformis (Lentibulariaceae): structure, comparative analysis and evolutionary landmarks.</title>
        <authorList>
            <person name="Silva S.R."/>
            <person name="Alvarenga D.O."/>
            <person name="Michael T.P."/>
            <person name="Miranda V.F.O."/>
            <person name="Varani A.M."/>
        </authorList>
    </citation>
    <scope>NUCLEOTIDE SEQUENCE</scope>
</reference>
<gene>
    <name evidence="2" type="ORF">AEK19_MT0882</name>
</gene>
<geneLocation type="mitochondrion" evidence="2"/>
<dbReference type="AlphaFoldDB" id="A0A1Y0B171"/>